<dbReference type="Pfam" id="PF04542">
    <property type="entry name" value="Sigma70_r2"/>
    <property type="match status" value="1"/>
</dbReference>
<gene>
    <name evidence="7" type="ORF">EV199_4781</name>
</gene>
<reference evidence="7 8" key="1">
    <citation type="submission" date="2019-02" db="EMBL/GenBank/DDBJ databases">
        <title>Genomic Encyclopedia of Type Strains, Phase IV (KMG-IV): sequencing the most valuable type-strain genomes for metagenomic binning, comparative biology and taxonomic classification.</title>
        <authorList>
            <person name="Goeker M."/>
        </authorList>
    </citation>
    <scope>NUCLEOTIDE SEQUENCE [LARGE SCALE GENOMIC DNA]</scope>
    <source>
        <strain evidence="7 8">DSM 18116</strain>
    </source>
</reference>
<evidence type="ECO:0000313" key="7">
    <source>
        <dbReference type="EMBL" id="RZS68957.1"/>
    </source>
</evidence>
<dbReference type="GO" id="GO:0016987">
    <property type="term" value="F:sigma factor activity"/>
    <property type="evidence" value="ECO:0007669"/>
    <property type="project" value="UniProtKB-KW"/>
</dbReference>
<proteinExistence type="inferred from homology"/>
<dbReference type="Gene3D" id="1.10.1740.10">
    <property type="match status" value="1"/>
</dbReference>
<comment type="similarity">
    <text evidence="1">Belongs to the sigma-70 factor family. ECF subfamily.</text>
</comment>
<dbReference type="PANTHER" id="PTHR43133:SF46">
    <property type="entry name" value="RNA POLYMERASE SIGMA-70 FACTOR ECF SUBFAMILY"/>
    <property type="match status" value="1"/>
</dbReference>
<comment type="caution">
    <text evidence="7">The sequence shown here is derived from an EMBL/GenBank/DDBJ whole genome shotgun (WGS) entry which is preliminary data.</text>
</comment>
<dbReference type="InterPro" id="IPR013325">
    <property type="entry name" value="RNA_pol_sigma_r2"/>
</dbReference>
<keyword evidence="8" id="KW-1185">Reference proteome</keyword>
<dbReference type="InterPro" id="IPR013324">
    <property type="entry name" value="RNA_pol_sigma_r3/r4-like"/>
</dbReference>
<accession>A0A4Q7MLS6</accession>
<dbReference type="GO" id="GO:0003677">
    <property type="term" value="F:DNA binding"/>
    <property type="evidence" value="ECO:0007669"/>
    <property type="project" value="InterPro"/>
</dbReference>
<dbReference type="Gene3D" id="1.10.10.10">
    <property type="entry name" value="Winged helix-like DNA-binding domain superfamily/Winged helix DNA-binding domain"/>
    <property type="match status" value="1"/>
</dbReference>
<evidence type="ECO:0000256" key="2">
    <source>
        <dbReference type="ARBA" id="ARBA00023015"/>
    </source>
</evidence>
<dbReference type="InterPro" id="IPR014284">
    <property type="entry name" value="RNA_pol_sigma-70_dom"/>
</dbReference>
<dbReference type="GO" id="GO:0006352">
    <property type="term" value="P:DNA-templated transcription initiation"/>
    <property type="evidence" value="ECO:0007669"/>
    <property type="project" value="InterPro"/>
</dbReference>
<protein>
    <submittedName>
        <fullName evidence="7">RNA polymerase sigma-70 factor (ECF subfamily)</fullName>
    </submittedName>
</protein>
<evidence type="ECO:0000256" key="3">
    <source>
        <dbReference type="ARBA" id="ARBA00023082"/>
    </source>
</evidence>
<sequence>MLPVPHHKERTLLSLIAAGDEAAFRELHDLYWNEVYSLAIAFTKSPQVAEDMVQEVFIRLWMKRDALGHVENFNAFFRIMVRNQLISALRKNKKQEKDLQAFINTANPVELHSIAPEVKEAISLVSKTISKLPDRQQQIFRMSREEGLSHDDIAARLNLSKKTVSNTITIILALIRKQLYKNELLLAGVGYFIVSM</sequence>
<dbReference type="InterPro" id="IPR039425">
    <property type="entry name" value="RNA_pol_sigma-70-like"/>
</dbReference>
<organism evidence="7 8">
    <name type="scientific">Pseudobacter ginsenosidimutans</name>
    <dbReference type="NCBI Taxonomy" id="661488"/>
    <lineage>
        <taxon>Bacteria</taxon>
        <taxon>Pseudomonadati</taxon>
        <taxon>Bacteroidota</taxon>
        <taxon>Chitinophagia</taxon>
        <taxon>Chitinophagales</taxon>
        <taxon>Chitinophagaceae</taxon>
        <taxon>Pseudobacter</taxon>
    </lineage>
</organism>
<dbReference type="InterPro" id="IPR036388">
    <property type="entry name" value="WH-like_DNA-bd_sf"/>
</dbReference>
<evidence type="ECO:0000313" key="8">
    <source>
        <dbReference type="Proteomes" id="UP000293874"/>
    </source>
</evidence>
<dbReference type="Proteomes" id="UP000293874">
    <property type="component" value="Unassembled WGS sequence"/>
</dbReference>
<dbReference type="NCBIfam" id="TIGR02937">
    <property type="entry name" value="sigma70-ECF"/>
    <property type="match status" value="1"/>
</dbReference>
<keyword evidence="2" id="KW-0805">Transcription regulation</keyword>
<keyword evidence="3" id="KW-0731">Sigma factor</keyword>
<dbReference type="Pfam" id="PF08281">
    <property type="entry name" value="Sigma70_r4_2"/>
    <property type="match status" value="1"/>
</dbReference>
<evidence type="ECO:0000256" key="1">
    <source>
        <dbReference type="ARBA" id="ARBA00010641"/>
    </source>
</evidence>
<dbReference type="InterPro" id="IPR007627">
    <property type="entry name" value="RNA_pol_sigma70_r2"/>
</dbReference>
<dbReference type="CDD" id="cd06171">
    <property type="entry name" value="Sigma70_r4"/>
    <property type="match status" value="1"/>
</dbReference>
<feature type="domain" description="RNA polymerase sigma factor 70 region 4 type 2" evidence="6">
    <location>
        <begin position="126"/>
        <end position="168"/>
    </location>
</feature>
<feature type="domain" description="RNA polymerase sigma-70 region 2" evidence="5">
    <location>
        <begin position="31"/>
        <end position="94"/>
    </location>
</feature>
<name>A0A4Q7MLS6_9BACT</name>
<dbReference type="InterPro" id="IPR013249">
    <property type="entry name" value="RNA_pol_sigma70_r4_t2"/>
</dbReference>
<evidence type="ECO:0000259" key="6">
    <source>
        <dbReference type="Pfam" id="PF08281"/>
    </source>
</evidence>
<keyword evidence="4" id="KW-0804">Transcription</keyword>
<dbReference type="SUPFAM" id="SSF88946">
    <property type="entry name" value="Sigma2 domain of RNA polymerase sigma factors"/>
    <property type="match status" value="1"/>
</dbReference>
<dbReference type="PANTHER" id="PTHR43133">
    <property type="entry name" value="RNA POLYMERASE ECF-TYPE SIGMA FACTO"/>
    <property type="match status" value="1"/>
</dbReference>
<dbReference type="SUPFAM" id="SSF88659">
    <property type="entry name" value="Sigma3 and sigma4 domains of RNA polymerase sigma factors"/>
    <property type="match status" value="1"/>
</dbReference>
<evidence type="ECO:0000259" key="5">
    <source>
        <dbReference type="Pfam" id="PF04542"/>
    </source>
</evidence>
<dbReference type="EMBL" id="SGXA01000003">
    <property type="protein sequence ID" value="RZS68957.1"/>
    <property type="molecule type" value="Genomic_DNA"/>
</dbReference>
<dbReference type="AlphaFoldDB" id="A0A4Q7MLS6"/>
<evidence type="ECO:0000256" key="4">
    <source>
        <dbReference type="ARBA" id="ARBA00023163"/>
    </source>
</evidence>